<feature type="non-terminal residue" evidence="1">
    <location>
        <position position="1"/>
    </location>
</feature>
<dbReference type="Proteomes" id="UP000663881">
    <property type="component" value="Unassembled WGS sequence"/>
</dbReference>
<reference evidence="1" key="1">
    <citation type="submission" date="2021-02" db="EMBL/GenBank/DDBJ databases">
        <authorList>
            <person name="Nowell W R."/>
        </authorList>
    </citation>
    <scope>NUCLEOTIDE SEQUENCE</scope>
</reference>
<gene>
    <name evidence="1" type="ORF">OKA104_LOCUS47533</name>
</gene>
<proteinExistence type="predicted"/>
<accession>A0A820JJ27</accession>
<dbReference type="EMBL" id="CAJOAY010019006">
    <property type="protein sequence ID" value="CAF4326471.1"/>
    <property type="molecule type" value="Genomic_DNA"/>
</dbReference>
<dbReference type="AlphaFoldDB" id="A0A820JJ27"/>
<comment type="caution">
    <text evidence="1">The sequence shown here is derived from an EMBL/GenBank/DDBJ whole genome shotgun (WGS) entry which is preliminary data.</text>
</comment>
<organism evidence="1 2">
    <name type="scientific">Adineta steineri</name>
    <dbReference type="NCBI Taxonomy" id="433720"/>
    <lineage>
        <taxon>Eukaryota</taxon>
        <taxon>Metazoa</taxon>
        <taxon>Spiralia</taxon>
        <taxon>Gnathifera</taxon>
        <taxon>Rotifera</taxon>
        <taxon>Eurotatoria</taxon>
        <taxon>Bdelloidea</taxon>
        <taxon>Adinetida</taxon>
        <taxon>Adinetidae</taxon>
        <taxon>Adineta</taxon>
    </lineage>
</organism>
<name>A0A820JJ27_9BILA</name>
<evidence type="ECO:0000313" key="1">
    <source>
        <dbReference type="EMBL" id="CAF4326471.1"/>
    </source>
</evidence>
<protein>
    <submittedName>
        <fullName evidence="1">Uncharacterized protein</fullName>
    </submittedName>
</protein>
<sequence>VAADLQVKLFIATPCCVKAMNNIWYNNINPKQSNEENKIAMAIGLVSLGLLAPFCLTYQDPPKIEIFENNVVFT</sequence>
<evidence type="ECO:0000313" key="2">
    <source>
        <dbReference type="Proteomes" id="UP000663881"/>
    </source>
</evidence>